<evidence type="ECO:0000256" key="1">
    <source>
        <dbReference type="SAM" id="SignalP"/>
    </source>
</evidence>
<feature type="chain" id="PRO_5042893990" evidence="1">
    <location>
        <begin position="23"/>
        <end position="238"/>
    </location>
</feature>
<organism evidence="2 3">
    <name type="scientific">Rubellicoccus peritrichatus</name>
    <dbReference type="NCBI Taxonomy" id="3080537"/>
    <lineage>
        <taxon>Bacteria</taxon>
        <taxon>Pseudomonadati</taxon>
        <taxon>Verrucomicrobiota</taxon>
        <taxon>Opitutia</taxon>
        <taxon>Puniceicoccales</taxon>
        <taxon>Cerasicoccaceae</taxon>
        <taxon>Rubellicoccus</taxon>
    </lineage>
</organism>
<proteinExistence type="predicted"/>
<dbReference type="Proteomes" id="UP001304300">
    <property type="component" value="Chromosome"/>
</dbReference>
<dbReference type="RefSeq" id="WP_317833863.1">
    <property type="nucleotide sequence ID" value="NZ_CP136920.1"/>
</dbReference>
<name>A0AAQ3LBA7_9BACT</name>
<evidence type="ECO:0000313" key="2">
    <source>
        <dbReference type="EMBL" id="WOO41379.1"/>
    </source>
</evidence>
<gene>
    <name evidence="2" type="ORF">RZN69_22395</name>
</gene>
<feature type="signal peptide" evidence="1">
    <location>
        <begin position="1"/>
        <end position="22"/>
    </location>
</feature>
<dbReference type="AlphaFoldDB" id="A0AAQ3LBA7"/>
<accession>A0AAQ3LBA7</accession>
<dbReference type="EMBL" id="CP136920">
    <property type="protein sequence ID" value="WOO41379.1"/>
    <property type="molecule type" value="Genomic_DNA"/>
</dbReference>
<protein>
    <submittedName>
        <fullName evidence="2">Uncharacterized protein</fullName>
    </submittedName>
</protein>
<keyword evidence="3" id="KW-1185">Reference proteome</keyword>
<evidence type="ECO:0000313" key="3">
    <source>
        <dbReference type="Proteomes" id="UP001304300"/>
    </source>
</evidence>
<sequence>MSLLKAFSILSFSLIVMLPATSGQTTPMRTTFTVLSWDKPIRDVYFLDGQERIDITIPNGAPSASYKHLIDVPLTFYRDGPLDAEGKQTRIAIATTKLSASALDPLLLFLKNPDETPEYNIVAVQTGFQNTTKDLYRMFNLSSYNLAAKFDDEKLSLEPGGDITFNSPDVEGPNFGVMIALQTDKDDTGDWKLVYKTFWPYREGRSGIVFITDRDGRPGQISVRRFYVATQKAANSIN</sequence>
<keyword evidence="1" id="KW-0732">Signal</keyword>
<reference evidence="2 3" key="1">
    <citation type="submission" date="2023-10" db="EMBL/GenBank/DDBJ databases">
        <title>Rubellicoccus peritrichatus gen. nov., sp. nov., isolated from an algae of coral reef tank.</title>
        <authorList>
            <person name="Luo J."/>
        </authorList>
    </citation>
    <scope>NUCLEOTIDE SEQUENCE [LARGE SCALE GENOMIC DNA]</scope>
    <source>
        <strain evidence="2 3">CR14</strain>
    </source>
</reference>